<dbReference type="AlphaFoldDB" id="A0A9D9IHZ5"/>
<evidence type="ECO:0000313" key="2">
    <source>
        <dbReference type="Proteomes" id="UP000823603"/>
    </source>
</evidence>
<protein>
    <submittedName>
        <fullName evidence="1">DUF4252 domain-containing protein</fullName>
    </submittedName>
</protein>
<proteinExistence type="predicted"/>
<dbReference type="InterPro" id="IPR025348">
    <property type="entry name" value="DUF4252"/>
</dbReference>
<dbReference type="Proteomes" id="UP000823603">
    <property type="component" value="Unassembled WGS sequence"/>
</dbReference>
<gene>
    <name evidence="1" type="ORF">IAB82_08745</name>
</gene>
<name>A0A9D9IHZ5_9BACT</name>
<organism evidence="1 2">
    <name type="scientific">Candidatus Cryptobacteroides faecavium</name>
    <dbReference type="NCBI Taxonomy" id="2840762"/>
    <lineage>
        <taxon>Bacteria</taxon>
        <taxon>Pseudomonadati</taxon>
        <taxon>Bacteroidota</taxon>
        <taxon>Bacteroidia</taxon>
        <taxon>Bacteroidales</taxon>
        <taxon>Candidatus Cryptobacteroides</taxon>
    </lineage>
</organism>
<reference evidence="1" key="2">
    <citation type="journal article" date="2021" name="PeerJ">
        <title>Extensive microbial diversity within the chicken gut microbiome revealed by metagenomics and culture.</title>
        <authorList>
            <person name="Gilroy R."/>
            <person name="Ravi A."/>
            <person name="Getino M."/>
            <person name="Pursley I."/>
            <person name="Horton D.L."/>
            <person name="Alikhan N.F."/>
            <person name="Baker D."/>
            <person name="Gharbi K."/>
            <person name="Hall N."/>
            <person name="Watson M."/>
            <person name="Adriaenssens E.M."/>
            <person name="Foster-Nyarko E."/>
            <person name="Jarju S."/>
            <person name="Secka A."/>
            <person name="Antonio M."/>
            <person name="Oren A."/>
            <person name="Chaudhuri R.R."/>
            <person name="La Ragione R."/>
            <person name="Hildebrand F."/>
            <person name="Pallen M.J."/>
        </authorList>
    </citation>
    <scope>NUCLEOTIDE SEQUENCE</scope>
    <source>
        <strain evidence="1">B2-22910</strain>
    </source>
</reference>
<dbReference type="EMBL" id="JADIMB010000128">
    <property type="protein sequence ID" value="MBO8471864.1"/>
    <property type="molecule type" value="Genomic_DNA"/>
</dbReference>
<evidence type="ECO:0000313" key="1">
    <source>
        <dbReference type="EMBL" id="MBO8471864.1"/>
    </source>
</evidence>
<comment type="caution">
    <text evidence="1">The sequence shown here is derived from an EMBL/GenBank/DDBJ whole genome shotgun (WGS) entry which is preliminary data.</text>
</comment>
<sequence>MKKIISIIVLAFAAVSLYAQGGKDIYNRYSGKKGVSAVYISPAMFNLIKELPDIQIESDDVNLSGIIKGFSGMYILDVEEPSLAGQLASEISSMVEKGKYELLMEAVDEGEKMHIYIVREGDMVTDFLMYAAESDSTSVISISGTIPMAELQKALAAAAE</sequence>
<reference evidence="1" key="1">
    <citation type="submission" date="2020-10" db="EMBL/GenBank/DDBJ databases">
        <authorList>
            <person name="Gilroy R."/>
        </authorList>
    </citation>
    <scope>NUCLEOTIDE SEQUENCE</scope>
    <source>
        <strain evidence="1">B2-22910</strain>
    </source>
</reference>
<accession>A0A9D9IHZ5</accession>
<dbReference type="Pfam" id="PF14060">
    <property type="entry name" value="DUF4252"/>
    <property type="match status" value="1"/>
</dbReference>